<dbReference type="RefSeq" id="XP_024508628.1">
    <property type="nucleotide sequence ID" value="XM_024642903.1"/>
</dbReference>
<dbReference type="PANTHER" id="PTHR21700">
    <property type="entry name" value="TRANSTHYRETIN-LIKE FAMILY PROTEIN-RELATED"/>
    <property type="match status" value="1"/>
</dbReference>
<dbReference type="OMA" id="PCQKRIT"/>
<evidence type="ECO:0000313" key="7">
    <source>
        <dbReference type="Proteomes" id="UP000035682"/>
    </source>
</evidence>
<protein>
    <submittedName>
        <fullName evidence="6 8">Transthyretin-like family-containing protein</fullName>
    </submittedName>
</protein>
<sequence>MNLLIILLNIIIFYFQLGSCFRKQGVAVKGRLLCNGKPAINEIVKIFDLDRNPGDDDDLLDEKLTNKNGEFMLNGFTRELTTIEPELRIYFDCNDFDRPCMRMVTVPVPSKYIHNGKVSEWYDIGQLDLFYKIQGESRSCQY</sequence>
<evidence type="ECO:0000313" key="6">
    <source>
        <dbReference type="EMBL" id="CEF69428.1"/>
    </source>
</evidence>
<gene>
    <name evidence="6 8 9" type="ORF">SRAE_2000407700</name>
</gene>
<comment type="similarity">
    <text evidence="2">Belongs to the nematode transthyretin-like family.</text>
</comment>
<name>A0A090LMN2_STRRB</name>
<feature type="signal peptide" evidence="5">
    <location>
        <begin position="1"/>
        <end position="20"/>
    </location>
</feature>
<evidence type="ECO:0000256" key="4">
    <source>
        <dbReference type="ARBA" id="ARBA00022729"/>
    </source>
</evidence>
<dbReference type="InterPro" id="IPR038479">
    <property type="entry name" value="Transthyretin-like_sf"/>
</dbReference>
<dbReference type="OrthoDB" id="5830490at2759"/>
<comment type="subcellular location">
    <subcellularLocation>
        <location evidence="1">Secreted</location>
    </subcellularLocation>
</comment>
<dbReference type="Pfam" id="PF01060">
    <property type="entry name" value="TTR-52"/>
    <property type="match status" value="1"/>
</dbReference>
<organism evidence="6">
    <name type="scientific">Strongyloides ratti</name>
    <name type="common">Parasitic roundworm</name>
    <dbReference type="NCBI Taxonomy" id="34506"/>
    <lineage>
        <taxon>Eukaryota</taxon>
        <taxon>Metazoa</taxon>
        <taxon>Ecdysozoa</taxon>
        <taxon>Nematoda</taxon>
        <taxon>Chromadorea</taxon>
        <taxon>Rhabditida</taxon>
        <taxon>Tylenchina</taxon>
        <taxon>Panagrolaimomorpha</taxon>
        <taxon>Strongyloidoidea</taxon>
        <taxon>Strongyloididae</taxon>
        <taxon>Strongyloides</taxon>
    </lineage>
</organism>
<dbReference type="WormBase" id="SRAE_2000407700">
    <property type="protein sequence ID" value="SRP10201"/>
    <property type="gene ID" value="WBGene00264305"/>
</dbReference>
<evidence type="ECO:0000313" key="8">
    <source>
        <dbReference type="WBParaSite" id="SRAE_2000407700.1"/>
    </source>
</evidence>
<keyword evidence="3" id="KW-0964">Secreted</keyword>
<evidence type="ECO:0000256" key="1">
    <source>
        <dbReference type="ARBA" id="ARBA00004613"/>
    </source>
</evidence>
<reference evidence="6 7" key="1">
    <citation type="submission" date="2014-09" db="EMBL/GenBank/DDBJ databases">
        <authorList>
            <person name="Martin A.A."/>
        </authorList>
    </citation>
    <scope>NUCLEOTIDE SEQUENCE</scope>
    <source>
        <strain evidence="7">ED321</strain>
        <strain evidence="6">ED321 Heterogonic</strain>
    </source>
</reference>
<dbReference type="Proteomes" id="UP000035682">
    <property type="component" value="Unplaced"/>
</dbReference>
<feature type="chain" id="PRO_5015031037" evidence="5">
    <location>
        <begin position="21"/>
        <end position="142"/>
    </location>
</feature>
<evidence type="ECO:0000256" key="3">
    <source>
        <dbReference type="ARBA" id="ARBA00022525"/>
    </source>
</evidence>
<keyword evidence="4 5" id="KW-0732">Signal</keyword>
<dbReference type="WBParaSite" id="SRAE_2000407700.1">
    <property type="protein sequence ID" value="SRAE_2000407700.1"/>
    <property type="gene ID" value="WBGene00264305"/>
</dbReference>
<dbReference type="GO" id="GO:0005576">
    <property type="term" value="C:extracellular region"/>
    <property type="evidence" value="ECO:0007669"/>
    <property type="project" value="UniProtKB-SubCell"/>
</dbReference>
<evidence type="ECO:0000256" key="2">
    <source>
        <dbReference type="ARBA" id="ARBA00010112"/>
    </source>
</evidence>
<keyword evidence="7" id="KW-1185">Reference proteome</keyword>
<dbReference type="GeneID" id="36381798"/>
<dbReference type="Gene3D" id="2.60.40.3330">
    <property type="match status" value="1"/>
</dbReference>
<evidence type="ECO:0000313" key="9">
    <source>
        <dbReference type="WormBase" id="SRAE_2000407700"/>
    </source>
</evidence>
<accession>A0A090LMN2</accession>
<proteinExistence type="inferred from homology"/>
<dbReference type="AlphaFoldDB" id="A0A090LMN2"/>
<dbReference type="GO" id="GO:0009986">
    <property type="term" value="C:cell surface"/>
    <property type="evidence" value="ECO:0007669"/>
    <property type="project" value="InterPro"/>
</dbReference>
<dbReference type="CTD" id="36381798"/>
<reference evidence="8" key="2">
    <citation type="submission" date="2020-12" db="UniProtKB">
        <authorList>
            <consortium name="WormBaseParasite"/>
        </authorList>
    </citation>
    <scope>IDENTIFICATION</scope>
</reference>
<dbReference type="PANTHER" id="PTHR21700:SF56">
    <property type="entry name" value="TRANSTHYRETIN-LIKE FAMILY PROTEIN"/>
    <property type="match status" value="1"/>
</dbReference>
<evidence type="ECO:0000256" key="5">
    <source>
        <dbReference type="SAM" id="SignalP"/>
    </source>
</evidence>
<dbReference type="InterPro" id="IPR001534">
    <property type="entry name" value="Transthyretin-like"/>
</dbReference>
<dbReference type="EMBL" id="LN609529">
    <property type="protein sequence ID" value="CEF69428.1"/>
    <property type="molecule type" value="Genomic_DNA"/>
</dbReference>